<evidence type="ECO:0000256" key="1">
    <source>
        <dbReference type="SAM" id="MobiDB-lite"/>
    </source>
</evidence>
<dbReference type="GO" id="GO:0005525">
    <property type="term" value="F:GTP binding"/>
    <property type="evidence" value="ECO:0007669"/>
    <property type="project" value="InterPro"/>
</dbReference>
<dbReference type="EMBL" id="KB916008">
    <property type="protein sequence ID" value="EOD50136.1"/>
    <property type="molecule type" value="Genomic_DNA"/>
</dbReference>
<evidence type="ECO:0000313" key="4">
    <source>
        <dbReference type="Proteomes" id="UP000013521"/>
    </source>
</evidence>
<gene>
    <name evidence="3" type="ORF">UCRNP2_3056</name>
</gene>
<dbReference type="STRING" id="1287680.R1GP99"/>
<protein>
    <submittedName>
        <fullName evidence="3">Putative gtp binding protein</fullName>
    </submittedName>
</protein>
<evidence type="ECO:0000259" key="2">
    <source>
        <dbReference type="Pfam" id="PF01926"/>
    </source>
</evidence>
<dbReference type="Gene3D" id="3.40.50.300">
    <property type="entry name" value="P-loop containing nucleotide triphosphate hydrolases"/>
    <property type="match status" value="1"/>
</dbReference>
<dbReference type="InterPro" id="IPR027417">
    <property type="entry name" value="P-loop_NTPase"/>
</dbReference>
<dbReference type="GO" id="GO:0005739">
    <property type="term" value="C:mitochondrion"/>
    <property type="evidence" value="ECO:0007669"/>
    <property type="project" value="TreeGrafter"/>
</dbReference>
<reference evidence="4" key="1">
    <citation type="journal article" date="2013" name="Genome Announc.">
        <title>Draft genome sequence of Neofusicoccum parvum isolate UCR-NP2, a fungal vascular pathogen associated with grapevine cankers.</title>
        <authorList>
            <person name="Blanco-Ulate B."/>
            <person name="Rolshausen P."/>
            <person name="Cantu D."/>
        </authorList>
    </citation>
    <scope>NUCLEOTIDE SEQUENCE [LARGE SCALE GENOMIC DNA]</scope>
    <source>
        <strain evidence="4">UCR-NP2</strain>
    </source>
</reference>
<organism evidence="3 4">
    <name type="scientific">Botryosphaeria parva (strain UCR-NP2)</name>
    <name type="common">Grapevine canker fungus</name>
    <name type="synonym">Neofusicoccum parvum</name>
    <dbReference type="NCBI Taxonomy" id="1287680"/>
    <lineage>
        <taxon>Eukaryota</taxon>
        <taxon>Fungi</taxon>
        <taxon>Dikarya</taxon>
        <taxon>Ascomycota</taxon>
        <taxon>Pezizomycotina</taxon>
        <taxon>Dothideomycetes</taxon>
        <taxon>Dothideomycetes incertae sedis</taxon>
        <taxon>Botryosphaeriales</taxon>
        <taxon>Botryosphaeriaceae</taxon>
        <taxon>Neofusicoccum</taxon>
    </lineage>
</organism>
<proteinExistence type="predicted"/>
<dbReference type="InterPro" id="IPR052279">
    <property type="entry name" value="EngB_GTPase"/>
</dbReference>
<dbReference type="eggNOG" id="KOG2486">
    <property type="taxonomic scope" value="Eukaryota"/>
</dbReference>
<dbReference type="SUPFAM" id="SSF52540">
    <property type="entry name" value="P-loop containing nucleoside triphosphate hydrolases"/>
    <property type="match status" value="1"/>
</dbReference>
<dbReference type="PANTHER" id="PTHR46498:SF1">
    <property type="entry name" value="GTP-BINDING PROTEIN 8"/>
    <property type="match status" value="1"/>
</dbReference>
<dbReference type="HOGENOM" id="CLU_033732_4_1_1"/>
<accession>R1GP99</accession>
<dbReference type="InterPro" id="IPR006073">
    <property type="entry name" value="GTP-bd"/>
</dbReference>
<evidence type="ECO:0000313" key="3">
    <source>
        <dbReference type="EMBL" id="EOD50136.1"/>
    </source>
</evidence>
<dbReference type="KEGG" id="npa:UCRNP2_3056"/>
<dbReference type="Proteomes" id="UP000013521">
    <property type="component" value="Unassembled WGS sequence"/>
</dbReference>
<dbReference type="Pfam" id="PF01926">
    <property type="entry name" value="MMR_HSR1"/>
    <property type="match status" value="1"/>
</dbReference>
<name>R1GP99_BOTPV</name>
<dbReference type="AlphaFoldDB" id="R1GP99"/>
<feature type="domain" description="G" evidence="2">
    <location>
        <begin position="158"/>
        <end position="227"/>
    </location>
</feature>
<sequence>MPQWASTPFTSIRIATPRTAARHFETDPTNHLLIVRHPSRAAKPHPIRTHLPSSPPADLLAPSELEALAHERDEEIAAYRQQQQEAAAAAAASPSQDLSKLHPSFPRPHEPHRYGDGQLAPSDAQLARAHAFFARGSPRYVFTCARFRQFPADAPAPEVAFLGRSNVGKSSLLNALFGRRGRGSGDSADAGTAKVSNRAGKTRTMNVFLVGEGVEGGVKAPQTDMHGNVDKLSKELLEREKKGRGMPALGEILAVSSMKGVKDGAEKFEKLGVNGLRWAILQAAGLEEI</sequence>
<feature type="region of interest" description="Disordered" evidence="1">
    <location>
        <begin position="85"/>
        <end position="119"/>
    </location>
</feature>
<dbReference type="PANTHER" id="PTHR46498">
    <property type="entry name" value="GTP-BINDING PROTEIN 8"/>
    <property type="match status" value="1"/>
</dbReference>
<dbReference type="OrthoDB" id="391988at2759"/>